<dbReference type="RefSeq" id="XP_009225336.1">
    <property type="nucleotide sequence ID" value="XM_009227072.1"/>
</dbReference>
<evidence type="ECO:0000313" key="2">
    <source>
        <dbReference type="EMBL" id="EJT72362.1"/>
    </source>
</evidence>
<sequence length="246" mass="27327">MVIQCDCVPPQQAMASLTSLDPKQSILKETALDTLTADFSLPSSSLWRWYLREWAFGRRAEAAFLEYRDSFLTPSTAKLQDTPVPTPYEVADMELNTSHVFAGADKAGFTANDHALRFCFELLHASSAHGVWNPLCDVKPPKKAADDWVDFFKPGTAAVLERELKKLGRVEAPPAEDKLFGAAVGVLRVWIEEWKVGSHDYAAFLRATRPPLRESRATANPPPTKVRSGISPRMTRSQTAKLKLLS</sequence>
<reference evidence="3" key="5">
    <citation type="submission" date="2018-04" db="UniProtKB">
        <authorList>
            <consortium name="EnsemblFungi"/>
        </authorList>
    </citation>
    <scope>IDENTIFICATION</scope>
    <source>
        <strain evidence="3">R3-111a-1</strain>
    </source>
</reference>
<dbReference type="HOGENOM" id="CLU_083675_0_0_1"/>
<reference evidence="3" key="4">
    <citation type="journal article" date="2015" name="G3 (Bethesda)">
        <title>Genome sequences of three phytopathogenic species of the Magnaporthaceae family of fungi.</title>
        <authorList>
            <person name="Okagaki L.H."/>
            <person name="Nunes C.C."/>
            <person name="Sailsbery J."/>
            <person name="Clay B."/>
            <person name="Brown D."/>
            <person name="John T."/>
            <person name="Oh Y."/>
            <person name="Young N."/>
            <person name="Fitzgerald M."/>
            <person name="Haas B.J."/>
            <person name="Zeng Q."/>
            <person name="Young S."/>
            <person name="Adiconis X."/>
            <person name="Fan L."/>
            <person name="Levin J.Z."/>
            <person name="Mitchell T.K."/>
            <person name="Okubara P.A."/>
            <person name="Farman M.L."/>
            <person name="Kohn L.M."/>
            <person name="Birren B."/>
            <person name="Ma L.-J."/>
            <person name="Dean R.A."/>
        </authorList>
    </citation>
    <scope>NUCLEOTIDE SEQUENCE</scope>
    <source>
        <strain evidence="3">R3-111a-1</strain>
    </source>
</reference>
<keyword evidence="4" id="KW-1185">Reference proteome</keyword>
<reference evidence="2" key="3">
    <citation type="submission" date="2010-09" db="EMBL/GenBank/DDBJ databases">
        <title>Annotation of Gaeumannomyces graminis var. tritici R3-111a-1.</title>
        <authorList>
            <consortium name="The Broad Institute Genome Sequencing Platform"/>
            <person name="Ma L.-J."/>
            <person name="Dead R."/>
            <person name="Young S.K."/>
            <person name="Zeng Q."/>
            <person name="Gargeya S."/>
            <person name="Fitzgerald M."/>
            <person name="Haas B."/>
            <person name="Abouelleil A."/>
            <person name="Alvarado L."/>
            <person name="Arachchi H.M."/>
            <person name="Berlin A."/>
            <person name="Brown A."/>
            <person name="Chapman S.B."/>
            <person name="Chen Z."/>
            <person name="Dunbar C."/>
            <person name="Freedman E."/>
            <person name="Gearin G."/>
            <person name="Gellesch M."/>
            <person name="Goldberg J."/>
            <person name="Griggs A."/>
            <person name="Gujja S."/>
            <person name="Heiman D."/>
            <person name="Howarth C."/>
            <person name="Larson L."/>
            <person name="Lui A."/>
            <person name="MacDonald P.J.P."/>
            <person name="Mehta T."/>
            <person name="Montmayeur A."/>
            <person name="Murphy C."/>
            <person name="Neiman D."/>
            <person name="Pearson M."/>
            <person name="Priest M."/>
            <person name="Roberts A."/>
            <person name="Saif S."/>
            <person name="Shea T."/>
            <person name="Shenoy N."/>
            <person name="Sisk P."/>
            <person name="Stolte C."/>
            <person name="Sykes S."/>
            <person name="Yandava C."/>
            <person name="Wortman J."/>
            <person name="Nusbaum C."/>
            <person name="Birren B."/>
        </authorList>
    </citation>
    <scope>NUCLEOTIDE SEQUENCE</scope>
    <source>
        <strain evidence="2">R3-111a-1</strain>
    </source>
</reference>
<evidence type="ECO:0000313" key="3">
    <source>
        <dbReference type="EnsemblFungi" id="EJT72362"/>
    </source>
</evidence>
<evidence type="ECO:0000256" key="1">
    <source>
        <dbReference type="SAM" id="MobiDB-lite"/>
    </source>
</evidence>
<dbReference type="EMBL" id="GL385399">
    <property type="protein sequence ID" value="EJT72362.1"/>
    <property type="molecule type" value="Genomic_DNA"/>
</dbReference>
<dbReference type="Proteomes" id="UP000006039">
    <property type="component" value="Unassembled WGS sequence"/>
</dbReference>
<name>J3P6T6_GAET3</name>
<protein>
    <submittedName>
        <fullName evidence="2 3">Uncharacterized protein</fullName>
    </submittedName>
</protein>
<dbReference type="eggNOG" id="ENOG502RN0B">
    <property type="taxonomic scope" value="Eukaryota"/>
</dbReference>
<reference evidence="4" key="1">
    <citation type="submission" date="2010-07" db="EMBL/GenBank/DDBJ databases">
        <title>The genome sequence of Gaeumannomyces graminis var. tritici strain R3-111a-1.</title>
        <authorList>
            <consortium name="The Broad Institute Genome Sequencing Platform"/>
            <person name="Ma L.-J."/>
            <person name="Dead R."/>
            <person name="Young S."/>
            <person name="Zeng Q."/>
            <person name="Koehrsen M."/>
            <person name="Alvarado L."/>
            <person name="Berlin A."/>
            <person name="Chapman S.B."/>
            <person name="Chen Z."/>
            <person name="Freedman E."/>
            <person name="Gellesch M."/>
            <person name="Goldberg J."/>
            <person name="Griggs A."/>
            <person name="Gujja S."/>
            <person name="Heilman E.R."/>
            <person name="Heiman D."/>
            <person name="Hepburn T."/>
            <person name="Howarth C."/>
            <person name="Jen D."/>
            <person name="Larson L."/>
            <person name="Mehta T."/>
            <person name="Neiman D."/>
            <person name="Pearson M."/>
            <person name="Roberts A."/>
            <person name="Saif S."/>
            <person name="Shea T."/>
            <person name="Shenoy N."/>
            <person name="Sisk P."/>
            <person name="Stolte C."/>
            <person name="Sykes S."/>
            <person name="Walk T."/>
            <person name="White J."/>
            <person name="Yandava C."/>
            <person name="Haas B."/>
            <person name="Nusbaum C."/>
            <person name="Birren B."/>
        </authorList>
    </citation>
    <scope>NUCLEOTIDE SEQUENCE [LARGE SCALE GENOMIC DNA]</scope>
    <source>
        <strain evidence="4">R3-111a-1</strain>
    </source>
</reference>
<dbReference type="EnsemblFungi" id="EJT72362">
    <property type="protein sequence ID" value="EJT72362"/>
    <property type="gene ID" value="GGTG_09228"/>
</dbReference>
<gene>
    <name evidence="3" type="primary">20349686</name>
    <name evidence="2" type="ORF">GGTG_09228</name>
</gene>
<dbReference type="OrthoDB" id="5228949at2759"/>
<dbReference type="VEuPathDB" id="FungiDB:GGTG_09228"/>
<dbReference type="GeneID" id="20349686"/>
<organism evidence="2">
    <name type="scientific">Gaeumannomyces tritici (strain R3-111a-1)</name>
    <name type="common">Wheat and barley take-all root rot fungus</name>
    <name type="synonym">Gaeumannomyces graminis var. tritici</name>
    <dbReference type="NCBI Taxonomy" id="644352"/>
    <lineage>
        <taxon>Eukaryota</taxon>
        <taxon>Fungi</taxon>
        <taxon>Dikarya</taxon>
        <taxon>Ascomycota</taxon>
        <taxon>Pezizomycotina</taxon>
        <taxon>Sordariomycetes</taxon>
        <taxon>Sordariomycetidae</taxon>
        <taxon>Magnaporthales</taxon>
        <taxon>Magnaporthaceae</taxon>
        <taxon>Gaeumannomyces</taxon>
    </lineage>
</organism>
<feature type="region of interest" description="Disordered" evidence="1">
    <location>
        <begin position="213"/>
        <end position="238"/>
    </location>
</feature>
<reference evidence="2" key="2">
    <citation type="submission" date="2010-07" db="EMBL/GenBank/DDBJ databases">
        <authorList>
            <consortium name="The Broad Institute Genome Sequencing Platform"/>
            <consortium name="Broad Institute Genome Sequencing Center for Infectious Disease"/>
            <person name="Ma L.-J."/>
            <person name="Dead R."/>
            <person name="Young S."/>
            <person name="Zeng Q."/>
            <person name="Koehrsen M."/>
            <person name="Alvarado L."/>
            <person name="Berlin A."/>
            <person name="Chapman S.B."/>
            <person name="Chen Z."/>
            <person name="Freedman E."/>
            <person name="Gellesch M."/>
            <person name="Goldberg J."/>
            <person name="Griggs A."/>
            <person name="Gujja S."/>
            <person name="Heilman E.R."/>
            <person name="Heiman D."/>
            <person name="Hepburn T."/>
            <person name="Howarth C."/>
            <person name="Jen D."/>
            <person name="Larson L."/>
            <person name="Mehta T."/>
            <person name="Neiman D."/>
            <person name="Pearson M."/>
            <person name="Roberts A."/>
            <person name="Saif S."/>
            <person name="Shea T."/>
            <person name="Shenoy N."/>
            <person name="Sisk P."/>
            <person name="Stolte C."/>
            <person name="Sykes S."/>
            <person name="Walk T."/>
            <person name="White J."/>
            <person name="Yandava C."/>
            <person name="Haas B."/>
            <person name="Nusbaum C."/>
            <person name="Birren B."/>
        </authorList>
    </citation>
    <scope>NUCLEOTIDE SEQUENCE</scope>
    <source>
        <strain evidence="2">R3-111a-1</strain>
    </source>
</reference>
<proteinExistence type="predicted"/>
<evidence type="ECO:0000313" key="4">
    <source>
        <dbReference type="Proteomes" id="UP000006039"/>
    </source>
</evidence>
<dbReference type="AlphaFoldDB" id="J3P6T6"/>
<accession>J3P6T6</accession>